<dbReference type="RefSeq" id="WP_073269794.1">
    <property type="nucleotide sequence ID" value="NZ_FQTU01000004.1"/>
</dbReference>
<dbReference type="InterPro" id="IPR011991">
    <property type="entry name" value="ArsR-like_HTH"/>
</dbReference>
<dbReference type="Pfam" id="PF01022">
    <property type="entry name" value="HTH_5"/>
    <property type="match status" value="1"/>
</dbReference>
<dbReference type="GO" id="GO:0003677">
    <property type="term" value="F:DNA binding"/>
    <property type="evidence" value="ECO:0007669"/>
    <property type="project" value="UniProtKB-KW"/>
</dbReference>
<evidence type="ECO:0000259" key="4">
    <source>
        <dbReference type="PROSITE" id="PS50987"/>
    </source>
</evidence>
<dbReference type="Gene3D" id="1.10.10.10">
    <property type="entry name" value="Winged helix-like DNA-binding domain superfamily/Winged helix DNA-binding domain"/>
    <property type="match status" value="1"/>
</dbReference>
<dbReference type="InterPro" id="IPR036388">
    <property type="entry name" value="WH-like_DNA-bd_sf"/>
</dbReference>
<evidence type="ECO:0000313" key="6">
    <source>
        <dbReference type="Proteomes" id="UP000184251"/>
    </source>
</evidence>
<dbReference type="InterPro" id="IPR051081">
    <property type="entry name" value="HTH_MetalResp_TranReg"/>
</dbReference>
<dbReference type="InterPro" id="IPR036390">
    <property type="entry name" value="WH_DNA-bd_sf"/>
</dbReference>
<dbReference type="PRINTS" id="PR00778">
    <property type="entry name" value="HTHARSR"/>
</dbReference>
<dbReference type="EMBL" id="FQTU01000004">
    <property type="protein sequence ID" value="SHE59012.1"/>
    <property type="molecule type" value="Genomic_DNA"/>
</dbReference>
<dbReference type="PANTHER" id="PTHR33154:SF18">
    <property type="entry name" value="ARSENICAL RESISTANCE OPERON REPRESSOR"/>
    <property type="match status" value="1"/>
</dbReference>
<dbReference type="GO" id="GO:0003700">
    <property type="term" value="F:DNA-binding transcription factor activity"/>
    <property type="evidence" value="ECO:0007669"/>
    <property type="project" value="InterPro"/>
</dbReference>
<dbReference type="CDD" id="cd00090">
    <property type="entry name" value="HTH_ARSR"/>
    <property type="match status" value="1"/>
</dbReference>
<accession>A0A1M4UQI5</accession>
<dbReference type="SUPFAM" id="SSF46785">
    <property type="entry name" value="Winged helix' DNA-binding domain"/>
    <property type="match status" value="1"/>
</dbReference>
<name>A0A1M4UQI5_9FIRM</name>
<evidence type="ECO:0000256" key="1">
    <source>
        <dbReference type="ARBA" id="ARBA00023015"/>
    </source>
</evidence>
<dbReference type="Proteomes" id="UP000184251">
    <property type="component" value="Unassembled WGS sequence"/>
</dbReference>
<protein>
    <submittedName>
        <fullName evidence="5">ArsR family transcriptional regulator</fullName>
    </submittedName>
</protein>
<evidence type="ECO:0000256" key="3">
    <source>
        <dbReference type="ARBA" id="ARBA00023163"/>
    </source>
</evidence>
<dbReference type="PANTHER" id="PTHR33154">
    <property type="entry name" value="TRANSCRIPTIONAL REGULATOR, ARSR FAMILY"/>
    <property type="match status" value="1"/>
</dbReference>
<sequence length="115" mass="13199">MNAMTNIFKILSDETRLRILLLLNSKTLCVCQLQAIMDETQPKISKNLGRLRDLGLVTVTKQEKLSFYSLDTSNIGLTDILNITFDNLKSDETIMNDIERLNDVDRYIQVKDFAN</sequence>
<dbReference type="STRING" id="1120975.SAMN02746064_00794"/>
<keyword evidence="6" id="KW-1185">Reference proteome</keyword>
<dbReference type="OrthoDB" id="9798835at2"/>
<gene>
    <name evidence="5" type="ORF">SAMN02746064_00794</name>
</gene>
<dbReference type="AlphaFoldDB" id="A0A1M4UQI5"/>
<keyword evidence="2" id="KW-0238">DNA-binding</keyword>
<organism evidence="5 6">
    <name type="scientific">Alkalibacter saccharofermentans DSM 14828</name>
    <dbReference type="NCBI Taxonomy" id="1120975"/>
    <lineage>
        <taxon>Bacteria</taxon>
        <taxon>Bacillati</taxon>
        <taxon>Bacillota</taxon>
        <taxon>Clostridia</taxon>
        <taxon>Eubacteriales</taxon>
        <taxon>Eubacteriaceae</taxon>
        <taxon>Alkalibacter</taxon>
    </lineage>
</organism>
<evidence type="ECO:0000256" key="2">
    <source>
        <dbReference type="ARBA" id="ARBA00023125"/>
    </source>
</evidence>
<keyword evidence="3" id="KW-0804">Transcription</keyword>
<dbReference type="PROSITE" id="PS50987">
    <property type="entry name" value="HTH_ARSR_2"/>
    <property type="match status" value="1"/>
</dbReference>
<reference evidence="5 6" key="1">
    <citation type="submission" date="2016-11" db="EMBL/GenBank/DDBJ databases">
        <authorList>
            <person name="Jaros S."/>
            <person name="Januszkiewicz K."/>
            <person name="Wedrychowicz H."/>
        </authorList>
    </citation>
    <scope>NUCLEOTIDE SEQUENCE [LARGE SCALE GENOMIC DNA]</scope>
    <source>
        <strain evidence="5 6">DSM 14828</strain>
    </source>
</reference>
<dbReference type="NCBIfam" id="NF033788">
    <property type="entry name" value="HTH_metalloreg"/>
    <property type="match status" value="1"/>
</dbReference>
<evidence type="ECO:0000313" key="5">
    <source>
        <dbReference type="EMBL" id="SHE59012.1"/>
    </source>
</evidence>
<feature type="domain" description="HTH arsR-type" evidence="4">
    <location>
        <begin position="1"/>
        <end position="92"/>
    </location>
</feature>
<keyword evidence="1" id="KW-0805">Transcription regulation</keyword>
<dbReference type="InterPro" id="IPR001845">
    <property type="entry name" value="HTH_ArsR_DNA-bd_dom"/>
</dbReference>
<dbReference type="SMART" id="SM00418">
    <property type="entry name" value="HTH_ARSR"/>
    <property type="match status" value="1"/>
</dbReference>
<proteinExistence type="predicted"/>